<protein>
    <submittedName>
        <fullName evidence="1">SCP1.201-like deaminase</fullName>
    </submittedName>
</protein>
<dbReference type="OrthoDB" id="3370651at2"/>
<accession>A0A1G9SAW4</accession>
<dbReference type="EMBL" id="LT629701">
    <property type="protein sequence ID" value="SDM31925.1"/>
    <property type="molecule type" value="Genomic_DNA"/>
</dbReference>
<dbReference type="RefSeq" id="WP_030432250.1">
    <property type="nucleotide sequence ID" value="NZ_JOEF01000024.1"/>
</dbReference>
<proteinExistence type="predicted"/>
<gene>
    <name evidence="1" type="ORF">SAMN04489726_0978</name>
</gene>
<organism evidence="1 2">
    <name type="scientific">Allokutzneria albata</name>
    <name type="common">Kibdelosporangium albatum</name>
    <dbReference type="NCBI Taxonomy" id="211114"/>
    <lineage>
        <taxon>Bacteria</taxon>
        <taxon>Bacillati</taxon>
        <taxon>Actinomycetota</taxon>
        <taxon>Actinomycetes</taxon>
        <taxon>Pseudonocardiales</taxon>
        <taxon>Pseudonocardiaceae</taxon>
        <taxon>Allokutzneria</taxon>
    </lineage>
</organism>
<name>A0A1G9SAW4_ALLAB</name>
<sequence length="196" mass="21023">MPQKRDEVHTQLERAKDTLTEVRKLLRELPERVETWIAGLGGTTGAHSPPVTTVDPATRPGLPPGVAAAVADLPPPVPKRQSGQTQKITHGRILDVDGAIVGRLVSGTDADSAAADRLIADAGFRQQLGIGLHVALKALAQMHASGQRHLTLVVNNRPCPGPFGCDKILPRLLRPDETVTIYGPEGFHNTYRRTAP</sequence>
<evidence type="ECO:0000313" key="1">
    <source>
        <dbReference type="EMBL" id="SDM31925.1"/>
    </source>
</evidence>
<dbReference type="AlphaFoldDB" id="A0A1G9SAW4"/>
<dbReference type="InterPro" id="IPR032724">
    <property type="entry name" value="SCP1.201-like"/>
</dbReference>
<reference evidence="1 2" key="1">
    <citation type="submission" date="2016-10" db="EMBL/GenBank/DDBJ databases">
        <authorList>
            <person name="de Groot N.N."/>
        </authorList>
    </citation>
    <scope>NUCLEOTIDE SEQUENCE [LARGE SCALE GENOMIC DNA]</scope>
    <source>
        <strain evidence="1 2">DSM 44149</strain>
    </source>
</reference>
<keyword evidence="2" id="KW-1185">Reference proteome</keyword>
<dbReference type="Proteomes" id="UP000183376">
    <property type="component" value="Chromosome I"/>
</dbReference>
<evidence type="ECO:0000313" key="2">
    <source>
        <dbReference type="Proteomes" id="UP000183376"/>
    </source>
</evidence>
<dbReference type="Pfam" id="PF14428">
    <property type="entry name" value="DddA-like"/>
    <property type="match status" value="1"/>
</dbReference>